<dbReference type="AlphaFoldDB" id="A0A8A4TGW2"/>
<dbReference type="RefSeq" id="WP_237378523.1">
    <property type="nucleotide sequence ID" value="NZ_CP071793.1"/>
</dbReference>
<accession>A0A8A4TGW2</accession>
<organism evidence="2 3">
    <name type="scientific">Sulfidibacter corallicola</name>
    <dbReference type="NCBI Taxonomy" id="2818388"/>
    <lineage>
        <taxon>Bacteria</taxon>
        <taxon>Pseudomonadati</taxon>
        <taxon>Acidobacteriota</taxon>
        <taxon>Holophagae</taxon>
        <taxon>Acanthopleuribacterales</taxon>
        <taxon>Acanthopleuribacteraceae</taxon>
        <taxon>Sulfidibacter</taxon>
    </lineage>
</organism>
<dbReference type="InterPro" id="IPR053812">
    <property type="entry name" value="HTH_Sigma70_ECF-like"/>
</dbReference>
<dbReference type="Pfam" id="PF07638">
    <property type="entry name" value="Sigma70_ECF"/>
    <property type="match status" value="1"/>
</dbReference>
<proteinExistence type="predicted"/>
<evidence type="ECO:0000259" key="1">
    <source>
        <dbReference type="Pfam" id="PF07638"/>
    </source>
</evidence>
<feature type="domain" description="RNA polymerase sigma-70 ECF-like HTH" evidence="1">
    <location>
        <begin position="13"/>
        <end position="187"/>
    </location>
</feature>
<gene>
    <name evidence="2" type="ORF">J3U87_25095</name>
</gene>
<name>A0A8A4TGW2_SULCO</name>
<reference evidence="2" key="1">
    <citation type="submission" date="2021-03" db="EMBL/GenBank/DDBJ databases">
        <title>Acanthopleuribacteraceae sp. M133.</title>
        <authorList>
            <person name="Wang G."/>
        </authorList>
    </citation>
    <scope>NUCLEOTIDE SEQUENCE</scope>
    <source>
        <strain evidence="2">M133</strain>
    </source>
</reference>
<evidence type="ECO:0000313" key="2">
    <source>
        <dbReference type="EMBL" id="QTD48873.1"/>
    </source>
</evidence>
<dbReference type="KEGG" id="scor:J3U87_25095"/>
<keyword evidence="3" id="KW-1185">Reference proteome</keyword>
<sequence length="195" mass="22391">MLPTSNPPDVDRINGLLSAWHEGDKGAYNELIELLHQDLARIAHLKFRGERVDHTLETHALVNNLYLKLFQTENVPWKDYLHFLNSAALSMNRLLIDHARSRQRKAHGSSDPIGDIPLRELGVKDHSDLADYLALGEALEQFRQMDPVAAPIADLRILGLSFEEISNHLSMEISKVKREWKLIKKFLVKRIYGKR</sequence>
<dbReference type="EMBL" id="CP071793">
    <property type="protein sequence ID" value="QTD48873.1"/>
    <property type="molecule type" value="Genomic_DNA"/>
</dbReference>
<protein>
    <recommendedName>
        <fullName evidence="1">RNA polymerase sigma-70 ECF-like HTH domain-containing protein</fullName>
    </recommendedName>
</protein>
<dbReference type="Proteomes" id="UP000663929">
    <property type="component" value="Chromosome"/>
</dbReference>
<evidence type="ECO:0000313" key="3">
    <source>
        <dbReference type="Proteomes" id="UP000663929"/>
    </source>
</evidence>